<reference evidence="1 2" key="1">
    <citation type="submission" date="2024-05" db="EMBL/GenBank/DDBJ databases">
        <title>Haplotype-resolved chromosome-level genome assembly of Huyou (Citrus changshanensis).</title>
        <authorList>
            <person name="Miao C."/>
            <person name="Chen W."/>
            <person name="Wu Y."/>
            <person name="Wang L."/>
            <person name="Zhao S."/>
            <person name="Grierson D."/>
            <person name="Xu C."/>
            <person name="Chen K."/>
        </authorList>
    </citation>
    <scope>NUCLEOTIDE SEQUENCE [LARGE SCALE GENOMIC DNA]</scope>
    <source>
        <strain evidence="1">01-14</strain>
        <tissue evidence="1">Leaf</tissue>
    </source>
</reference>
<keyword evidence="2" id="KW-1185">Reference proteome</keyword>
<accession>A0AAP0MPE0</accession>
<protein>
    <submittedName>
        <fullName evidence="1">Uncharacterized protein</fullName>
    </submittedName>
</protein>
<organism evidence="1 2">
    <name type="scientific">Citrus x changshan-huyou</name>
    <dbReference type="NCBI Taxonomy" id="2935761"/>
    <lineage>
        <taxon>Eukaryota</taxon>
        <taxon>Viridiplantae</taxon>
        <taxon>Streptophyta</taxon>
        <taxon>Embryophyta</taxon>
        <taxon>Tracheophyta</taxon>
        <taxon>Spermatophyta</taxon>
        <taxon>Magnoliopsida</taxon>
        <taxon>eudicotyledons</taxon>
        <taxon>Gunneridae</taxon>
        <taxon>Pentapetalae</taxon>
        <taxon>rosids</taxon>
        <taxon>malvids</taxon>
        <taxon>Sapindales</taxon>
        <taxon>Rutaceae</taxon>
        <taxon>Aurantioideae</taxon>
        <taxon>Citrus</taxon>
    </lineage>
</organism>
<dbReference type="Proteomes" id="UP001428341">
    <property type="component" value="Unassembled WGS sequence"/>
</dbReference>
<evidence type="ECO:0000313" key="1">
    <source>
        <dbReference type="EMBL" id="KAK9220756.1"/>
    </source>
</evidence>
<dbReference type="EMBL" id="JBCGBO010000002">
    <property type="protein sequence ID" value="KAK9220756.1"/>
    <property type="molecule type" value="Genomic_DNA"/>
</dbReference>
<sequence>MNGGMETEVYPVQQLGAMNNMNNIHRIRVGPKWMGKMDLEQPKPIQR</sequence>
<comment type="caution">
    <text evidence="1">The sequence shown here is derived from an EMBL/GenBank/DDBJ whole genome shotgun (WGS) entry which is preliminary data.</text>
</comment>
<name>A0AAP0MPE0_9ROSI</name>
<gene>
    <name evidence="1" type="ORF">WN944_009180</name>
</gene>
<dbReference type="AlphaFoldDB" id="A0AAP0MPE0"/>
<evidence type="ECO:0000313" key="2">
    <source>
        <dbReference type="Proteomes" id="UP001428341"/>
    </source>
</evidence>
<proteinExistence type="predicted"/>